<dbReference type="GO" id="GO:0006621">
    <property type="term" value="P:protein retention in ER lumen"/>
    <property type="evidence" value="ECO:0007669"/>
    <property type="project" value="TreeGrafter"/>
</dbReference>
<proteinExistence type="inferred from homology"/>
<dbReference type="GO" id="GO:0000139">
    <property type="term" value="C:Golgi membrane"/>
    <property type="evidence" value="ECO:0007669"/>
    <property type="project" value="TreeGrafter"/>
</dbReference>
<dbReference type="GeneID" id="15802868"/>
<dbReference type="InterPro" id="IPR004932">
    <property type="entry name" value="Rer1"/>
</dbReference>
<name>L1LD61_THEEQ</name>
<evidence type="ECO:0000256" key="1">
    <source>
        <dbReference type="ARBA" id="ARBA00004141"/>
    </source>
</evidence>
<feature type="transmembrane region" description="Helical" evidence="7">
    <location>
        <begin position="74"/>
        <end position="92"/>
    </location>
</feature>
<keyword evidence="4 7" id="KW-1133">Transmembrane helix</keyword>
<dbReference type="AlphaFoldDB" id="L1LD61"/>
<dbReference type="VEuPathDB" id="PiroplasmaDB:BEWA_053160"/>
<evidence type="ECO:0000256" key="7">
    <source>
        <dbReference type="SAM" id="Phobius"/>
    </source>
</evidence>
<dbReference type="EMBL" id="ACOU01000003">
    <property type="protein sequence ID" value="EKX73261.1"/>
    <property type="molecule type" value="Genomic_DNA"/>
</dbReference>
<feature type="transmembrane region" description="Helical" evidence="7">
    <location>
        <begin position="150"/>
        <end position="169"/>
    </location>
</feature>
<dbReference type="PANTHER" id="PTHR10743">
    <property type="entry name" value="PROTEIN RER1"/>
    <property type="match status" value="1"/>
</dbReference>
<dbReference type="GO" id="GO:0005783">
    <property type="term" value="C:endoplasmic reticulum"/>
    <property type="evidence" value="ECO:0007669"/>
    <property type="project" value="GOC"/>
</dbReference>
<sequence length="221" mass="26199">MVQSRLAAITLSHFWFLYKFSRMESSTNRIFKLISCYHQLFLDHTVKYVTLRWMYFGFISTLFWIYIFTVNTHYVIAYMYAVFLLNLLLRFITPLSFDDLCAAQEDANGGTILPCSENDAKKSGVATRNNAKSKDNVYEFKPFLRQMNEFTFWLSATRITYIALCSLFFEFLDLPVFWPLLVLYFALLFTTTMNQQIRNMIKYKYVPFNFSKRTYGSVSRS</sequence>
<dbReference type="eggNOG" id="KOG1688">
    <property type="taxonomic scope" value="Eukaryota"/>
</dbReference>
<feature type="transmembrane region" description="Helical" evidence="7">
    <location>
        <begin position="49"/>
        <end position="68"/>
    </location>
</feature>
<dbReference type="GO" id="GO:0006890">
    <property type="term" value="P:retrograde vesicle-mediated transport, Golgi to endoplasmic reticulum"/>
    <property type="evidence" value="ECO:0007669"/>
    <property type="project" value="TreeGrafter"/>
</dbReference>
<evidence type="ECO:0000256" key="2">
    <source>
        <dbReference type="ARBA" id="ARBA00006070"/>
    </source>
</evidence>
<accession>L1LD61</accession>
<evidence type="ECO:0000256" key="6">
    <source>
        <dbReference type="PIRNR" id="PIRNR016013"/>
    </source>
</evidence>
<dbReference type="PIRSF" id="PIRSF016013">
    <property type="entry name" value="AtER_Rer1p"/>
    <property type="match status" value="1"/>
</dbReference>
<keyword evidence="9" id="KW-1185">Reference proteome</keyword>
<evidence type="ECO:0000256" key="4">
    <source>
        <dbReference type="ARBA" id="ARBA00022989"/>
    </source>
</evidence>
<dbReference type="OrthoDB" id="448250at2759"/>
<comment type="subcellular location">
    <subcellularLocation>
        <location evidence="1">Membrane</location>
        <topology evidence="1">Multi-pass membrane protein</topology>
    </subcellularLocation>
</comment>
<evidence type="ECO:0000256" key="5">
    <source>
        <dbReference type="ARBA" id="ARBA00023136"/>
    </source>
</evidence>
<protein>
    <recommendedName>
        <fullName evidence="6">Protein RER1</fullName>
    </recommendedName>
</protein>
<gene>
    <name evidence="8" type="ORF">BEWA_053160</name>
</gene>
<evidence type="ECO:0000313" key="9">
    <source>
        <dbReference type="Proteomes" id="UP000031512"/>
    </source>
</evidence>
<dbReference type="PANTHER" id="PTHR10743:SF0">
    <property type="entry name" value="PROTEIN RER1"/>
    <property type="match status" value="1"/>
</dbReference>
<comment type="similarity">
    <text evidence="2 6">Belongs to the RER1 family.</text>
</comment>
<dbReference type="RefSeq" id="XP_004832713.1">
    <property type="nucleotide sequence ID" value="XM_004832656.1"/>
</dbReference>
<evidence type="ECO:0000313" key="8">
    <source>
        <dbReference type="EMBL" id="EKX73261.1"/>
    </source>
</evidence>
<keyword evidence="3 7" id="KW-0812">Transmembrane</keyword>
<dbReference type="STRING" id="1537102.L1LD61"/>
<evidence type="ECO:0000256" key="3">
    <source>
        <dbReference type="ARBA" id="ARBA00022692"/>
    </source>
</evidence>
<dbReference type="Pfam" id="PF03248">
    <property type="entry name" value="Rer1"/>
    <property type="match status" value="1"/>
</dbReference>
<feature type="transmembrane region" description="Helical" evidence="7">
    <location>
        <begin position="175"/>
        <end position="194"/>
    </location>
</feature>
<keyword evidence="5 6" id="KW-0472">Membrane</keyword>
<comment type="caution">
    <text evidence="8">The sequence shown here is derived from an EMBL/GenBank/DDBJ whole genome shotgun (WGS) entry which is preliminary data.</text>
</comment>
<organism evidence="8 9">
    <name type="scientific">Theileria equi strain WA</name>
    <dbReference type="NCBI Taxonomy" id="1537102"/>
    <lineage>
        <taxon>Eukaryota</taxon>
        <taxon>Sar</taxon>
        <taxon>Alveolata</taxon>
        <taxon>Apicomplexa</taxon>
        <taxon>Aconoidasida</taxon>
        <taxon>Piroplasmida</taxon>
        <taxon>Theileriidae</taxon>
        <taxon>Theileria</taxon>
    </lineage>
</organism>
<comment type="function">
    <text evidence="6">Involved in the retrieval of endoplasmic reticulum membrane proteins from the early Golgi compartment.</text>
</comment>
<dbReference type="Proteomes" id="UP000031512">
    <property type="component" value="Unassembled WGS sequence"/>
</dbReference>
<reference evidence="8 9" key="1">
    <citation type="journal article" date="2012" name="BMC Genomics">
        <title>Comparative genomic analysis and phylogenetic position of Theileria equi.</title>
        <authorList>
            <person name="Kappmeyer L.S."/>
            <person name="Thiagarajan M."/>
            <person name="Herndon D.R."/>
            <person name="Ramsay J.D."/>
            <person name="Caler E."/>
            <person name="Djikeng A."/>
            <person name="Gillespie J.J."/>
            <person name="Lau A.O."/>
            <person name="Roalson E.H."/>
            <person name="Silva J.C."/>
            <person name="Silva M.G."/>
            <person name="Suarez C.E."/>
            <person name="Ueti M.W."/>
            <person name="Nene V.M."/>
            <person name="Mealey R.H."/>
            <person name="Knowles D.P."/>
            <person name="Brayton K.A."/>
        </authorList>
    </citation>
    <scope>NUCLEOTIDE SEQUENCE [LARGE SCALE GENOMIC DNA]</scope>
    <source>
        <strain evidence="8 9">WA</strain>
    </source>
</reference>
<dbReference type="KEGG" id="beq:BEWA_053160"/>